<dbReference type="RefSeq" id="WP_216941547.1">
    <property type="nucleotide sequence ID" value="NZ_CP077062.1"/>
</dbReference>
<sequence length="510" mass="54194">MAEESWHEARLIPTSGINGAEEQERRATSALLAVVSAVREFGRGFVKPFGAPAGTLECYIEVPFLLGERRLYPDGLIRVTRGGRSWTALVEVKTGPNELATEQLENYLDIAREQGYDAVITISNEIPAVAGQHPTKVDKRKLKKVDLHHVSWSQVLAEAVMQKEFRGVADPDQAWILGELIRYLEHRKSGALEFDDMGEAWVGVRDQVAAGTLRASDKGIAEVAARFDALLRFTSLQLGRQLGTEVVPVLSRKELADPAARVQTLTQSLCQTGTVSGTIRIPGTVAPLVVTADLRAGKVTCHVDVEAPREGKATTRVNWLVRQLKNAPDGARVEVFVAHARGSSAAELLSAVRENPSTLAVDPSKDIRLFRVATTGNLGTKRGRGRGSFIDSVLTGVDGFYGDILGSLRAWSAAPPKLRPVHAEPPEVDDSVPAALASTDFSSQDGSQPAGAHKDGTTPNATLVSDAAPTSATEGVTFDGAVDTSDESGGSDDQADSARGAAVVGSSTPG</sequence>
<gene>
    <name evidence="2" type="ORF">KRR39_08155</name>
</gene>
<dbReference type="AlphaFoldDB" id="A0A975T1A3"/>
<accession>A0A975T1A3</accession>
<keyword evidence="3" id="KW-1185">Reference proteome</keyword>
<proteinExistence type="predicted"/>
<evidence type="ECO:0000313" key="3">
    <source>
        <dbReference type="Proteomes" id="UP000683575"/>
    </source>
</evidence>
<evidence type="ECO:0000313" key="2">
    <source>
        <dbReference type="EMBL" id="QWZ09701.1"/>
    </source>
</evidence>
<dbReference type="KEGG" id="nps:KRR39_08155"/>
<feature type="compositionally biased region" description="Acidic residues" evidence="1">
    <location>
        <begin position="484"/>
        <end position="495"/>
    </location>
</feature>
<feature type="region of interest" description="Disordered" evidence="1">
    <location>
        <begin position="439"/>
        <end position="510"/>
    </location>
</feature>
<evidence type="ECO:0000256" key="1">
    <source>
        <dbReference type="SAM" id="MobiDB-lite"/>
    </source>
</evidence>
<name>A0A975T1A3_9ACTN</name>
<dbReference type="Proteomes" id="UP000683575">
    <property type="component" value="Chromosome"/>
</dbReference>
<organism evidence="2 3">
    <name type="scientific">Nocardioides panacis</name>
    <dbReference type="NCBI Taxonomy" id="2849501"/>
    <lineage>
        <taxon>Bacteria</taxon>
        <taxon>Bacillati</taxon>
        <taxon>Actinomycetota</taxon>
        <taxon>Actinomycetes</taxon>
        <taxon>Propionibacteriales</taxon>
        <taxon>Nocardioidaceae</taxon>
        <taxon>Nocardioides</taxon>
    </lineage>
</organism>
<evidence type="ECO:0008006" key="4">
    <source>
        <dbReference type="Google" id="ProtNLM"/>
    </source>
</evidence>
<protein>
    <recommendedName>
        <fullName evidence="4">Stress response protein</fullName>
    </recommendedName>
</protein>
<reference evidence="2" key="1">
    <citation type="submission" date="2021-06" db="EMBL/GenBank/DDBJ databases">
        <title>Complete genome sequence of Nocardioides sp. G188.</title>
        <authorList>
            <person name="Im W.-T."/>
        </authorList>
    </citation>
    <scope>NUCLEOTIDE SEQUENCE</scope>
    <source>
        <strain evidence="2">G188</strain>
    </source>
</reference>
<feature type="compositionally biased region" description="Polar residues" evidence="1">
    <location>
        <begin position="457"/>
        <end position="474"/>
    </location>
</feature>
<dbReference type="EMBL" id="CP077062">
    <property type="protein sequence ID" value="QWZ09701.1"/>
    <property type="molecule type" value="Genomic_DNA"/>
</dbReference>